<gene>
    <name evidence="1" type="ORF">S12H4_20205</name>
</gene>
<dbReference type="AlphaFoldDB" id="X1SEZ4"/>
<evidence type="ECO:0000313" key="1">
    <source>
        <dbReference type="EMBL" id="GAI73955.1"/>
    </source>
</evidence>
<feature type="non-terminal residue" evidence="1">
    <location>
        <position position="1"/>
    </location>
</feature>
<comment type="caution">
    <text evidence="1">The sequence shown here is derived from an EMBL/GenBank/DDBJ whole genome shotgun (WGS) entry which is preliminary data.</text>
</comment>
<reference evidence="1" key="1">
    <citation type="journal article" date="2014" name="Front. Microbiol.">
        <title>High frequency of phylogenetically diverse reductive dehalogenase-homologous genes in deep subseafloor sedimentary metagenomes.</title>
        <authorList>
            <person name="Kawai M."/>
            <person name="Futagami T."/>
            <person name="Toyoda A."/>
            <person name="Takaki Y."/>
            <person name="Nishi S."/>
            <person name="Hori S."/>
            <person name="Arai W."/>
            <person name="Tsubouchi T."/>
            <person name="Morono Y."/>
            <person name="Uchiyama I."/>
            <person name="Ito T."/>
            <person name="Fujiyama A."/>
            <person name="Inagaki F."/>
            <person name="Takami H."/>
        </authorList>
    </citation>
    <scope>NUCLEOTIDE SEQUENCE</scope>
    <source>
        <strain evidence="1">Expedition CK06-06</strain>
    </source>
</reference>
<organism evidence="1">
    <name type="scientific">marine sediment metagenome</name>
    <dbReference type="NCBI Taxonomy" id="412755"/>
    <lineage>
        <taxon>unclassified sequences</taxon>
        <taxon>metagenomes</taxon>
        <taxon>ecological metagenomes</taxon>
    </lineage>
</organism>
<dbReference type="EMBL" id="BARW01010205">
    <property type="protein sequence ID" value="GAI73955.1"/>
    <property type="molecule type" value="Genomic_DNA"/>
</dbReference>
<proteinExistence type="predicted"/>
<protein>
    <submittedName>
        <fullName evidence="1">Uncharacterized protein</fullName>
    </submittedName>
</protein>
<sequence length="164" mass="17803">AEIDAPIVHVNVCHPFLSALIEMNAHFTGLIGRIKALILHIFAMRDNAQIDPFIVMPVMVNMVNVSSRPRTSHVQEGKPVHLVSGQVDHAGQMAAAVIYAKTSTDATPAAANPVGENARIGTIVQNFLESFLGKTRIVFSHLITLFSHLVRGLVLRTPVPRTIS</sequence>
<name>X1SEZ4_9ZZZZ</name>
<accession>X1SEZ4</accession>